<dbReference type="InterPro" id="IPR003710">
    <property type="entry name" value="ApbA"/>
</dbReference>
<comment type="catalytic activity">
    <reaction evidence="4">
        <text>(R)-pantoate + NADP(+) = 2-dehydropantoate + NADPH + H(+)</text>
        <dbReference type="Rhea" id="RHEA:16233"/>
        <dbReference type="ChEBI" id="CHEBI:11561"/>
        <dbReference type="ChEBI" id="CHEBI:15378"/>
        <dbReference type="ChEBI" id="CHEBI:15980"/>
        <dbReference type="ChEBI" id="CHEBI:57783"/>
        <dbReference type="ChEBI" id="CHEBI:58349"/>
        <dbReference type="EC" id="1.1.1.169"/>
    </reaction>
</comment>
<dbReference type="SUPFAM" id="SSF51735">
    <property type="entry name" value="NAD(P)-binding Rossmann-fold domains"/>
    <property type="match status" value="1"/>
</dbReference>
<dbReference type="GO" id="GO:0015940">
    <property type="term" value="P:pantothenate biosynthetic process"/>
    <property type="evidence" value="ECO:0007669"/>
    <property type="project" value="InterPro"/>
</dbReference>
<keyword evidence="2 4" id="KW-0521">NADP</keyword>
<comment type="function">
    <text evidence="4">Catalyzes the NADPH-dependent reduction of ketopantoate into pantoic acid.</text>
</comment>
<dbReference type="Pfam" id="PF02558">
    <property type="entry name" value="ApbA"/>
    <property type="match status" value="1"/>
</dbReference>
<evidence type="ECO:0000256" key="3">
    <source>
        <dbReference type="ARBA" id="ARBA00023002"/>
    </source>
</evidence>
<dbReference type="PANTHER" id="PTHR21708:SF30">
    <property type="entry name" value="2-DEHYDROPANTOATE 2-REDUCTASE-RELATED"/>
    <property type="match status" value="1"/>
</dbReference>
<dbReference type="InterPro" id="IPR036291">
    <property type="entry name" value="NAD(P)-bd_dom_sf"/>
</dbReference>
<feature type="domain" description="Ketopantoate reductase N-terminal" evidence="5">
    <location>
        <begin position="23"/>
        <end position="176"/>
    </location>
</feature>
<organism evidence="7 8">
    <name type="scientific">Fusarium oxysporum f. sp. narcissi</name>
    <dbReference type="NCBI Taxonomy" id="451672"/>
    <lineage>
        <taxon>Eukaryota</taxon>
        <taxon>Fungi</taxon>
        <taxon>Dikarya</taxon>
        <taxon>Ascomycota</taxon>
        <taxon>Pezizomycotina</taxon>
        <taxon>Sordariomycetes</taxon>
        <taxon>Hypocreomycetidae</taxon>
        <taxon>Hypocreales</taxon>
        <taxon>Nectriaceae</taxon>
        <taxon>Fusarium</taxon>
        <taxon>Fusarium oxysporum species complex</taxon>
    </lineage>
</organism>
<accession>A0A4Q2V0I2</accession>
<evidence type="ECO:0000313" key="7">
    <source>
        <dbReference type="EMBL" id="RYC78249.1"/>
    </source>
</evidence>
<protein>
    <recommendedName>
        <fullName evidence="4">2-dehydropantoate 2-reductase</fullName>
        <ecNumber evidence="4">1.1.1.169</ecNumber>
    </recommendedName>
    <alternativeName>
        <fullName evidence="4">Ketopantoate reductase</fullName>
    </alternativeName>
</protein>
<dbReference type="Pfam" id="PF08546">
    <property type="entry name" value="ApbA_C"/>
    <property type="match status" value="1"/>
</dbReference>
<dbReference type="InterPro" id="IPR008927">
    <property type="entry name" value="6-PGluconate_DH-like_C_sf"/>
</dbReference>
<dbReference type="PANTHER" id="PTHR21708">
    <property type="entry name" value="PROBABLE 2-DEHYDROPANTOATE 2-REDUCTASE"/>
    <property type="match status" value="1"/>
</dbReference>
<dbReference type="EC" id="1.1.1.169" evidence="4"/>
<comment type="similarity">
    <text evidence="1 4">Belongs to the ketopantoate reductase family.</text>
</comment>
<name>A0A4Q2V0I2_FUSOX</name>
<dbReference type="GO" id="GO:0008677">
    <property type="term" value="F:2-dehydropantoate 2-reductase activity"/>
    <property type="evidence" value="ECO:0007669"/>
    <property type="project" value="UniProtKB-EC"/>
</dbReference>
<sequence>MSATHDSTPDEIYESDHKMKTALVFGTGSIGIMYTMILERAGVEVTCVCRSNYSAARKSGFRVESTIFGHKTFRTKVVQSVSEAVQDDQRFDFVIMATKSLPSTSGALVSAISPALKHKETALIIMSNGIGVEDVYHSAFPQNTILSAVTYMPTVQVAPGVVLHQEIERLHVGTYPSCTETLFQRETLDVFAEAIKRGGGTCIVHEDVQAERWKKLVANAVWNPICALTRCTDMQFLEANVASRRFVSETMAEVVNVAAAVGYGDHVTLDTVDMQMNRVKFRTWPGVRPSMLVDMEVGRRMEVQAIIGEVVELGYKYKLSTPNLTALNVLIAGLDWALSNNKSAD</sequence>
<dbReference type="NCBIfam" id="TIGR00745">
    <property type="entry name" value="apbA_panE"/>
    <property type="match status" value="1"/>
</dbReference>
<dbReference type="SUPFAM" id="SSF48179">
    <property type="entry name" value="6-phosphogluconate dehydrogenase C-terminal domain-like"/>
    <property type="match status" value="1"/>
</dbReference>
<dbReference type="InterPro" id="IPR051402">
    <property type="entry name" value="KPR-Related"/>
</dbReference>
<evidence type="ECO:0000313" key="8">
    <source>
        <dbReference type="Proteomes" id="UP000290540"/>
    </source>
</evidence>
<dbReference type="InterPro" id="IPR013752">
    <property type="entry name" value="KPA_reductase"/>
</dbReference>
<dbReference type="Gene3D" id="1.10.1040.10">
    <property type="entry name" value="N-(1-d-carboxylethyl)-l-norvaline Dehydrogenase, domain 2"/>
    <property type="match status" value="1"/>
</dbReference>
<dbReference type="InterPro" id="IPR013328">
    <property type="entry name" value="6PGD_dom2"/>
</dbReference>
<dbReference type="InterPro" id="IPR013332">
    <property type="entry name" value="KPR_N"/>
</dbReference>
<reference evidence="7 8" key="1">
    <citation type="submission" date="2016-12" db="EMBL/GenBank/DDBJ databases">
        <title>Draft genome sequence of Fusarium oxysporum causing rot on Narcissus.</title>
        <authorList>
            <person name="Armitage A.D."/>
            <person name="Taylor A."/>
            <person name="Clarkson J.P."/>
            <person name="Harrison R.J."/>
            <person name="Jackson A.C."/>
        </authorList>
    </citation>
    <scope>NUCLEOTIDE SEQUENCE [LARGE SCALE GENOMIC DNA]</scope>
    <source>
        <strain evidence="7 8">N139</strain>
    </source>
</reference>
<evidence type="ECO:0000256" key="1">
    <source>
        <dbReference type="ARBA" id="ARBA00007870"/>
    </source>
</evidence>
<keyword evidence="3 4" id="KW-0560">Oxidoreductase</keyword>
<evidence type="ECO:0000259" key="5">
    <source>
        <dbReference type="Pfam" id="PF02558"/>
    </source>
</evidence>
<dbReference type="Gene3D" id="3.40.50.720">
    <property type="entry name" value="NAD(P)-binding Rossmann-like Domain"/>
    <property type="match status" value="1"/>
</dbReference>
<dbReference type="FunFam" id="1.10.1040.10:FF:000017">
    <property type="entry name" value="2-dehydropantoate 2-reductase"/>
    <property type="match status" value="1"/>
</dbReference>
<dbReference type="AlphaFoldDB" id="A0A4Q2V0I2"/>
<dbReference type="GO" id="GO:0005737">
    <property type="term" value="C:cytoplasm"/>
    <property type="evidence" value="ECO:0007669"/>
    <property type="project" value="TreeGrafter"/>
</dbReference>
<feature type="domain" description="Ketopantoate reductase C-terminal" evidence="6">
    <location>
        <begin position="207"/>
        <end position="332"/>
    </location>
</feature>
<dbReference type="Proteomes" id="UP000290540">
    <property type="component" value="Unassembled WGS sequence"/>
</dbReference>
<evidence type="ECO:0000256" key="4">
    <source>
        <dbReference type="RuleBase" id="RU362068"/>
    </source>
</evidence>
<comment type="caution">
    <text evidence="7">The sequence shown here is derived from an EMBL/GenBank/DDBJ whole genome shotgun (WGS) entry which is preliminary data.</text>
</comment>
<evidence type="ECO:0000256" key="2">
    <source>
        <dbReference type="ARBA" id="ARBA00022857"/>
    </source>
</evidence>
<proteinExistence type="inferred from homology"/>
<evidence type="ECO:0000259" key="6">
    <source>
        <dbReference type="Pfam" id="PF08546"/>
    </source>
</evidence>
<dbReference type="EMBL" id="MQTW01001303">
    <property type="protein sequence ID" value="RYC78249.1"/>
    <property type="molecule type" value="Genomic_DNA"/>
</dbReference>
<gene>
    <name evidence="7" type="ORF">BFJ63_vAg18877</name>
</gene>